<gene>
    <name evidence="3" type="ORF">DB745_11520</name>
    <name evidence="4" type="ORF">DIZ81_10505</name>
</gene>
<reference evidence="4 6" key="2">
    <citation type="submission" date="2018-04" db="EMBL/GenBank/DDBJ databases">
        <title>Whole genome sequence comparison of clinical and drinking water Legionella pneumophila isolates.</title>
        <authorList>
            <person name="Garner E."/>
        </authorList>
    </citation>
    <scope>NUCLEOTIDE SEQUENCE [LARGE SCALE GENOMIC DNA]</scope>
    <source>
        <strain evidence="4 6">WH02</strain>
    </source>
</reference>
<dbReference type="RefSeq" id="WP_108293852.1">
    <property type="nucleotide sequence ID" value="NZ_JAWVLH010000010.1"/>
</dbReference>
<dbReference type="Proteomes" id="UP000306421">
    <property type="component" value="Unassembled WGS sequence"/>
</dbReference>
<dbReference type="SMART" id="SM00422">
    <property type="entry name" value="HTH_MERR"/>
    <property type="match status" value="1"/>
</dbReference>
<evidence type="ECO:0000313" key="6">
    <source>
        <dbReference type="Proteomes" id="UP000306421"/>
    </source>
</evidence>
<dbReference type="CDD" id="cd01106">
    <property type="entry name" value="HTH_TipAL-Mta"/>
    <property type="match status" value="1"/>
</dbReference>
<name>A0AB38N348_9GAMM</name>
<dbReference type="InterPro" id="IPR047057">
    <property type="entry name" value="MerR_fam"/>
</dbReference>
<dbReference type="PANTHER" id="PTHR30204:SF96">
    <property type="entry name" value="CHROMOSOME-ANCHORING PROTEIN RACA"/>
    <property type="match status" value="1"/>
</dbReference>
<dbReference type="GO" id="GO:0003700">
    <property type="term" value="F:DNA-binding transcription factor activity"/>
    <property type="evidence" value="ECO:0007669"/>
    <property type="project" value="InterPro"/>
</dbReference>
<dbReference type="EMBL" id="QFGG01000009">
    <property type="protein sequence ID" value="TID41333.1"/>
    <property type="molecule type" value="Genomic_DNA"/>
</dbReference>
<protein>
    <submittedName>
        <fullName evidence="4">MerR family transcriptional regulator</fullName>
    </submittedName>
</protein>
<evidence type="ECO:0000313" key="3">
    <source>
        <dbReference type="EMBL" id="PUT46297.1"/>
    </source>
</evidence>
<dbReference type="Proteomes" id="UP000251035">
    <property type="component" value="Unassembled WGS sequence"/>
</dbReference>
<keyword evidence="5" id="KW-1185">Reference proteome</keyword>
<evidence type="ECO:0000313" key="5">
    <source>
        <dbReference type="Proteomes" id="UP000251035"/>
    </source>
</evidence>
<dbReference type="Gene3D" id="1.10.1660.10">
    <property type="match status" value="1"/>
</dbReference>
<sequence>MKHWHAKAFSKLAKVSVRTLHHYDRLGLLKPSLRQSNNYRVYSEKDLLTLQQIIALKFFGFELAQIKPLLTREDTVFESLIMQAELLQKKAQALLEAKAIITRITSSCSDKESIPWQQIIELIEVFHMTQQLEDAWVNDIFTAEELRQYAEFEAKMKAGSTPEQRAAFEQGWFTLVDEVKSNLHHSPDSAVGIALGKKWMDWVNNLYGKQYAHLRTKKFEKGFGEGKGLLEHGLTPELIAWMEKAVDAYWRQRLHQVLSQAGQAPSSQVLRLWNELMEEMYGDEEKRKADIPALALQEQGLSHEAKAWLKKTFNQ</sequence>
<dbReference type="GO" id="GO:0003677">
    <property type="term" value="F:DNA binding"/>
    <property type="evidence" value="ECO:0007669"/>
    <property type="project" value="UniProtKB-KW"/>
</dbReference>
<dbReference type="InterPro" id="IPR009061">
    <property type="entry name" value="DNA-bd_dom_put_sf"/>
</dbReference>
<evidence type="ECO:0000313" key="4">
    <source>
        <dbReference type="EMBL" id="TID41333.1"/>
    </source>
</evidence>
<keyword evidence="1" id="KW-0238">DNA-binding</keyword>
<dbReference type="EMBL" id="QCXM01000012">
    <property type="protein sequence ID" value="PUT46297.1"/>
    <property type="molecule type" value="Genomic_DNA"/>
</dbReference>
<comment type="caution">
    <text evidence="4">The sequence shown here is derived from an EMBL/GenBank/DDBJ whole genome shotgun (WGS) entry which is preliminary data.</text>
</comment>
<evidence type="ECO:0000256" key="1">
    <source>
        <dbReference type="ARBA" id="ARBA00023125"/>
    </source>
</evidence>
<dbReference type="SUPFAM" id="SSF46955">
    <property type="entry name" value="Putative DNA-binding domain"/>
    <property type="match status" value="1"/>
</dbReference>
<accession>A0AB38N348</accession>
<feature type="domain" description="HTH merR-type" evidence="2">
    <location>
        <begin position="9"/>
        <end position="72"/>
    </location>
</feature>
<dbReference type="PROSITE" id="PS50937">
    <property type="entry name" value="HTH_MERR_2"/>
    <property type="match status" value="1"/>
</dbReference>
<evidence type="ECO:0000259" key="2">
    <source>
        <dbReference type="PROSITE" id="PS50937"/>
    </source>
</evidence>
<reference evidence="3 5" key="1">
    <citation type="submission" date="2018-04" db="EMBL/GenBank/DDBJ databases">
        <title>Whole genome sequence comparison of clinical and drinking water Legionella pneumophila isolates associated with the Flint Water Crisis.</title>
        <authorList>
            <person name="Garner E."/>
            <person name="Brown C."/>
            <person name="Schwake O."/>
            <person name="Coil D."/>
            <person name="Jospin G."/>
            <person name="Eisen J."/>
            <person name="Edwards M."/>
            <person name="Pruden A."/>
        </authorList>
    </citation>
    <scope>NUCLEOTIDE SEQUENCE [LARGE SCALE GENOMIC DNA]</scope>
    <source>
        <strain evidence="3 5">Genessee03</strain>
    </source>
</reference>
<dbReference type="PANTHER" id="PTHR30204">
    <property type="entry name" value="REDOX-CYCLING DRUG-SENSING TRANSCRIPTIONAL ACTIVATOR SOXR"/>
    <property type="match status" value="1"/>
</dbReference>
<dbReference type="InterPro" id="IPR000551">
    <property type="entry name" value="MerR-type_HTH_dom"/>
</dbReference>
<dbReference type="Pfam" id="PF13411">
    <property type="entry name" value="MerR_1"/>
    <property type="match status" value="1"/>
</dbReference>
<proteinExistence type="predicted"/>
<dbReference type="AlphaFoldDB" id="A0AB38N348"/>
<organism evidence="4 6">
    <name type="scientific">Legionella taurinensis</name>
    <dbReference type="NCBI Taxonomy" id="70611"/>
    <lineage>
        <taxon>Bacteria</taxon>
        <taxon>Pseudomonadati</taxon>
        <taxon>Pseudomonadota</taxon>
        <taxon>Gammaproteobacteria</taxon>
        <taxon>Legionellales</taxon>
        <taxon>Legionellaceae</taxon>
        <taxon>Legionella</taxon>
    </lineage>
</organism>